<accession>A0A7K0KGT0</accession>
<keyword evidence="5 7" id="KW-1133">Transmembrane helix</keyword>
<name>A0A7K0KGT0_9BACT</name>
<dbReference type="InterPro" id="IPR000917">
    <property type="entry name" value="Sulfatase_N"/>
</dbReference>
<reference evidence="9 10" key="1">
    <citation type="submission" date="2019-08" db="EMBL/GenBank/DDBJ databases">
        <title>In-depth cultivation of the pig gut microbiome towards novel bacterial diversity and tailored functional studies.</title>
        <authorList>
            <person name="Wylensek D."/>
            <person name="Hitch T.C.A."/>
            <person name="Clavel T."/>
        </authorList>
    </citation>
    <scope>NUCLEOTIDE SEQUENCE [LARGE SCALE GENOMIC DNA]</scope>
    <source>
        <strain evidence="9 10">LKV-178-WT-2A</strain>
    </source>
</reference>
<dbReference type="RefSeq" id="WP_154534729.1">
    <property type="nucleotide sequence ID" value="NZ_VUNG01000029.1"/>
</dbReference>
<dbReference type="GO" id="GO:0009244">
    <property type="term" value="P:lipopolysaccharide core region biosynthetic process"/>
    <property type="evidence" value="ECO:0007669"/>
    <property type="project" value="TreeGrafter"/>
</dbReference>
<keyword evidence="4 7" id="KW-0812">Transmembrane</keyword>
<dbReference type="Pfam" id="PF00884">
    <property type="entry name" value="Sulfatase"/>
    <property type="match status" value="1"/>
</dbReference>
<feature type="transmembrane region" description="Helical" evidence="7">
    <location>
        <begin position="135"/>
        <end position="154"/>
    </location>
</feature>
<dbReference type="GO" id="GO:0005886">
    <property type="term" value="C:plasma membrane"/>
    <property type="evidence" value="ECO:0007669"/>
    <property type="project" value="UniProtKB-SubCell"/>
</dbReference>
<feature type="transmembrane region" description="Helical" evidence="7">
    <location>
        <begin position="20"/>
        <end position="37"/>
    </location>
</feature>
<evidence type="ECO:0000256" key="1">
    <source>
        <dbReference type="ARBA" id="ARBA00004651"/>
    </source>
</evidence>
<keyword evidence="2" id="KW-1003">Cell membrane</keyword>
<protein>
    <submittedName>
        <fullName evidence="9">Lipid A phosphoethanolamine transferase</fullName>
    </submittedName>
</protein>
<dbReference type="EMBL" id="VUNG01000029">
    <property type="protein sequence ID" value="MST85143.1"/>
    <property type="molecule type" value="Genomic_DNA"/>
</dbReference>
<dbReference type="CDD" id="cd16017">
    <property type="entry name" value="LptA"/>
    <property type="match status" value="1"/>
</dbReference>
<sequence>MTRLHRIAQFLLKPITRNGVFFFMMYSLGIVTALIAPSSDRVDFNSDHFLYDNLFLELFLDTYLVCVVLALLPHKVRIWLRRLLYVFIYATTMADVYCYWKFGSTLNPAMLLLVAETDSREAGEFLSSYLTPDVLFSPVGWIVLLIVIHAIVALRHRWCRLFTERQHLLFEAWKDRTRQRWQHVPVTLISGIAVVALLITSAITSWHNKVEMTRMMTAPTIGTIEHKLTAADHAQFYLPIYRLAFSIYSNHLASMQVEKCIAAAKNAKVDSCSYTSPTIVLIIGESYSKAHDAQYDYFLNTTPRQKKLERTGLLTKFTDVVSCWNLTSFVFKNVFSTHVVGEKGEWCDYPLFPELFRKAGYHVTFLTNQFLPRAKEAVYDFSGGFFLNNPTLSEAQFDTRNSQLYRYDAGLLSDYDSKVKDGQITIDRVRPGHETHHNLIIFHLIGQHVSYRQRCPDNQRVFTPDDYKEHRPELGPGRRQMIADYDNAVHYNDSIVTAIVKRFSKRNAIVIYMPDHGEECYEPDRNIVCRNHSAEVDWPLAHYEFEVPFWIYCSRSYARLHPAVFQAIKAARRKPFMTDALPHMLLWLAGISTKDYHAQYNLLSPEYDASRPRILKNKADYDKLRPKEK</sequence>
<dbReference type="Gene3D" id="3.40.720.10">
    <property type="entry name" value="Alkaline Phosphatase, subunit A"/>
    <property type="match status" value="1"/>
</dbReference>
<keyword evidence="6 7" id="KW-0472">Membrane</keyword>
<evidence type="ECO:0000256" key="2">
    <source>
        <dbReference type="ARBA" id="ARBA00022475"/>
    </source>
</evidence>
<dbReference type="PANTHER" id="PTHR30443:SF2">
    <property type="entry name" value="PHOSPHOETHANOLAMINE TRANSFERASE EPTC"/>
    <property type="match status" value="1"/>
</dbReference>
<evidence type="ECO:0000256" key="3">
    <source>
        <dbReference type="ARBA" id="ARBA00022679"/>
    </source>
</evidence>
<dbReference type="InterPro" id="IPR058130">
    <property type="entry name" value="PEA_transf_C"/>
</dbReference>
<dbReference type="PANTHER" id="PTHR30443">
    <property type="entry name" value="INNER MEMBRANE PROTEIN"/>
    <property type="match status" value="1"/>
</dbReference>
<evidence type="ECO:0000256" key="6">
    <source>
        <dbReference type="ARBA" id="ARBA00023136"/>
    </source>
</evidence>
<evidence type="ECO:0000256" key="4">
    <source>
        <dbReference type="ARBA" id="ARBA00022692"/>
    </source>
</evidence>
<dbReference type="Proteomes" id="UP000438914">
    <property type="component" value="Unassembled WGS sequence"/>
</dbReference>
<evidence type="ECO:0000313" key="10">
    <source>
        <dbReference type="Proteomes" id="UP000438914"/>
    </source>
</evidence>
<proteinExistence type="predicted"/>
<dbReference type="InterPro" id="IPR040423">
    <property type="entry name" value="PEA_transferase"/>
</dbReference>
<evidence type="ECO:0000313" key="9">
    <source>
        <dbReference type="EMBL" id="MST85143.1"/>
    </source>
</evidence>
<feature type="transmembrane region" description="Helical" evidence="7">
    <location>
        <begin position="184"/>
        <end position="206"/>
    </location>
</feature>
<comment type="caution">
    <text evidence="9">The sequence shown here is derived from an EMBL/GenBank/DDBJ whole genome shotgun (WGS) entry which is preliminary data.</text>
</comment>
<feature type="domain" description="Sulfatase N-terminal" evidence="8">
    <location>
        <begin position="277"/>
        <end position="571"/>
    </location>
</feature>
<dbReference type="AlphaFoldDB" id="A0A7K0KGT0"/>
<dbReference type="InterPro" id="IPR017850">
    <property type="entry name" value="Alkaline_phosphatase_core_sf"/>
</dbReference>
<dbReference type="SUPFAM" id="SSF53649">
    <property type="entry name" value="Alkaline phosphatase-like"/>
    <property type="match status" value="1"/>
</dbReference>
<keyword evidence="10" id="KW-1185">Reference proteome</keyword>
<evidence type="ECO:0000256" key="5">
    <source>
        <dbReference type="ARBA" id="ARBA00022989"/>
    </source>
</evidence>
<evidence type="ECO:0000256" key="7">
    <source>
        <dbReference type="SAM" id="Phobius"/>
    </source>
</evidence>
<feature type="transmembrane region" description="Helical" evidence="7">
    <location>
        <begin position="49"/>
        <end position="71"/>
    </location>
</feature>
<organism evidence="9 10">
    <name type="scientific">Hallella mizrahii</name>
    <dbReference type="NCBI Taxonomy" id="2606637"/>
    <lineage>
        <taxon>Bacteria</taxon>
        <taxon>Pseudomonadati</taxon>
        <taxon>Bacteroidota</taxon>
        <taxon>Bacteroidia</taxon>
        <taxon>Bacteroidales</taxon>
        <taxon>Prevotellaceae</taxon>
        <taxon>Hallella</taxon>
    </lineage>
</organism>
<feature type="transmembrane region" description="Helical" evidence="7">
    <location>
        <begin position="83"/>
        <end position="102"/>
    </location>
</feature>
<keyword evidence="3 9" id="KW-0808">Transferase</keyword>
<gene>
    <name evidence="9" type="ORF">FYJ73_10795</name>
</gene>
<dbReference type="GO" id="GO:0016776">
    <property type="term" value="F:phosphotransferase activity, phosphate group as acceptor"/>
    <property type="evidence" value="ECO:0007669"/>
    <property type="project" value="TreeGrafter"/>
</dbReference>
<evidence type="ECO:0000259" key="8">
    <source>
        <dbReference type="Pfam" id="PF00884"/>
    </source>
</evidence>
<comment type="subcellular location">
    <subcellularLocation>
        <location evidence="1">Cell membrane</location>
        <topology evidence="1">Multi-pass membrane protein</topology>
    </subcellularLocation>
</comment>